<sequence length="69" mass="8254">MMLTESTEMNHSATTSFIKEQESQKELEKQAEKEQYVLQQSVMTTYEDRILEELKDHEDEFNEEDEHAI</sequence>
<accession>A0ABQ9TZQ5</accession>
<protein>
    <submittedName>
        <fullName evidence="2">Phosducin-like protein 3</fullName>
    </submittedName>
</protein>
<comment type="caution">
    <text evidence="2">The sequence shown here is derived from an EMBL/GenBank/DDBJ whole genome shotgun (WGS) entry which is preliminary data.</text>
</comment>
<feature type="region of interest" description="Disordered" evidence="1">
    <location>
        <begin position="1"/>
        <end position="33"/>
    </location>
</feature>
<gene>
    <name evidence="2" type="primary">PDCL3_3</name>
    <name evidence="2" type="ORF">P7K49_031538</name>
</gene>
<evidence type="ECO:0000313" key="3">
    <source>
        <dbReference type="Proteomes" id="UP001266305"/>
    </source>
</evidence>
<feature type="compositionally biased region" description="Basic and acidic residues" evidence="1">
    <location>
        <begin position="19"/>
        <end position="33"/>
    </location>
</feature>
<proteinExistence type="predicted"/>
<name>A0ABQ9TZQ5_SAGOE</name>
<evidence type="ECO:0000313" key="2">
    <source>
        <dbReference type="EMBL" id="KAK2090282.1"/>
    </source>
</evidence>
<dbReference type="EMBL" id="JASSZA010000017">
    <property type="protein sequence ID" value="KAK2090282.1"/>
    <property type="molecule type" value="Genomic_DNA"/>
</dbReference>
<dbReference type="Proteomes" id="UP001266305">
    <property type="component" value="Unassembled WGS sequence"/>
</dbReference>
<reference evidence="2 3" key="1">
    <citation type="submission" date="2023-05" db="EMBL/GenBank/DDBJ databases">
        <title>B98-5 Cell Line De Novo Hybrid Assembly: An Optical Mapping Approach.</title>
        <authorList>
            <person name="Kananen K."/>
            <person name="Auerbach J.A."/>
            <person name="Kautto E."/>
            <person name="Blachly J.S."/>
        </authorList>
    </citation>
    <scope>NUCLEOTIDE SEQUENCE [LARGE SCALE GENOMIC DNA]</scope>
    <source>
        <strain evidence="2">B95-8</strain>
        <tissue evidence="2">Cell line</tissue>
    </source>
</reference>
<feature type="compositionally biased region" description="Polar residues" evidence="1">
    <location>
        <begin position="1"/>
        <end position="18"/>
    </location>
</feature>
<keyword evidence="3" id="KW-1185">Reference proteome</keyword>
<organism evidence="2 3">
    <name type="scientific">Saguinus oedipus</name>
    <name type="common">Cotton-top tamarin</name>
    <name type="synonym">Oedipomidas oedipus</name>
    <dbReference type="NCBI Taxonomy" id="9490"/>
    <lineage>
        <taxon>Eukaryota</taxon>
        <taxon>Metazoa</taxon>
        <taxon>Chordata</taxon>
        <taxon>Craniata</taxon>
        <taxon>Vertebrata</taxon>
        <taxon>Euteleostomi</taxon>
        <taxon>Mammalia</taxon>
        <taxon>Eutheria</taxon>
        <taxon>Euarchontoglires</taxon>
        <taxon>Primates</taxon>
        <taxon>Haplorrhini</taxon>
        <taxon>Platyrrhini</taxon>
        <taxon>Cebidae</taxon>
        <taxon>Callitrichinae</taxon>
        <taxon>Saguinus</taxon>
    </lineage>
</organism>
<evidence type="ECO:0000256" key="1">
    <source>
        <dbReference type="SAM" id="MobiDB-lite"/>
    </source>
</evidence>